<dbReference type="Proteomes" id="UP000215914">
    <property type="component" value="Unassembled WGS sequence"/>
</dbReference>
<reference evidence="2" key="1">
    <citation type="journal article" date="2017" name="Nature">
        <title>The sunflower genome provides insights into oil metabolism, flowering and Asterid evolution.</title>
        <authorList>
            <person name="Badouin H."/>
            <person name="Gouzy J."/>
            <person name="Grassa C.J."/>
            <person name="Murat F."/>
            <person name="Staton S.E."/>
            <person name="Cottret L."/>
            <person name="Lelandais-Briere C."/>
            <person name="Owens G.L."/>
            <person name="Carrere S."/>
            <person name="Mayjonade B."/>
            <person name="Legrand L."/>
            <person name="Gill N."/>
            <person name="Kane N.C."/>
            <person name="Bowers J.E."/>
            <person name="Hubner S."/>
            <person name="Bellec A."/>
            <person name="Berard A."/>
            <person name="Berges H."/>
            <person name="Blanchet N."/>
            <person name="Boniface M.C."/>
            <person name="Brunel D."/>
            <person name="Catrice O."/>
            <person name="Chaidir N."/>
            <person name="Claudel C."/>
            <person name="Donnadieu C."/>
            <person name="Faraut T."/>
            <person name="Fievet G."/>
            <person name="Helmstetter N."/>
            <person name="King M."/>
            <person name="Knapp S.J."/>
            <person name="Lai Z."/>
            <person name="Le Paslier M.C."/>
            <person name="Lippi Y."/>
            <person name="Lorenzon L."/>
            <person name="Mandel J.R."/>
            <person name="Marage G."/>
            <person name="Marchand G."/>
            <person name="Marquand E."/>
            <person name="Bret-Mestries E."/>
            <person name="Morien E."/>
            <person name="Nambeesan S."/>
            <person name="Nguyen T."/>
            <person name="Pegot-Espagnet P."/>
            <person name="Pouilly N."/>
            <person name="Raftis F."/>
            <person name="Sallet E."/>
            <person name="Schiex T."/>
            <person name="Thomas J."/>
            <person name="Vandecasteele C."/>
            <person name="Vares D."/>
            <person name="Vear F."/>
            <person name="Vautrin S."/>
            <person name="Crespi M."/>
            <person name="Mangin B."/>
            <person name="Burke J.M."/>
            <person name="Salse J."/>
            <person name="Munos S."/>
            <person name="Vincourt P."/>
            <person name="Rieseberg L.H."/>
            <person name="Langlade N.B."/>
        </authorList>
    </citation>
    <scope>NUCLEOTIDE SEQUENCE</scope>
    <source>
        <tissue evidence="2">Leaves</tissue>
    </source>
</reference>
<comment type="caution">
    <text evidence="2">The sequence shown here is derived from an EMBL/GenBank/DDBJ whole genome shotgun (WGS) entry which is preliminary data.</text>
</comment>
<evidence type="ECO:0000313" key="3">
    <source>
        <dbReference type="Proteomes" id="UP000215914"/>
    </source>
</evidence>
<keyword evidence="3" id="KW-1185">Reference proteome</keyword>
<organism evidence="2 3">
    <name type="scientific">Helianthus annuus</name>
    <name type="common">Common sunflower</name>
    <dbReference type="NCBI Taxonomy" id="4232"/>
    <lineage>
        <taxon>Eukaryota</taxon>
        <taxon>Viridiplantae</taxon>
        <taxon>Streptophyta</taxon>
        <taxon>Embryophyta</taxon>
        <taxon>Tracheophyta</taxon>
        <taxon>Spermatophyta</taxon>
        <taxon>Magnoliopsida</taxon>
        <taxon>eudicotyledons</taxon>
        <taxon>Gunneridae</taxon>
        <taxon>Pentapetalae</taxon>
        <taxon>asterids</taxon>
        <taxon>campanulids</taxon>
        <taxon>Asterales</taxon>
        <taxon>Asteraceae</taxon>
        <taxon>Asteroideae</taxon>
        <taxon>Heliantheae alliance</taxon>
        <taxon>Heliantheae</taxon>
        <taxon>Helianthus</taxon>
    </lineage>
</organism>
<keyword evidence="1" id="KW-1133">Transmembrane helix</keyword>
<feature type="transmembrane region" description="Helical" evidence="1">
    <location>
        <begin position="12"/>
        <end position="29"/>
    </location>
</feature>
<name>A0A9K3EE68_HELAN</name>
<proteinExistence type="predicted"/>
<gene>
    <name evidence="2" type="ORF">HanXRQr2_Chr14g0664051</name>
</gene>
<dbReference type="AlphaFoldDB" id="A0A9K3EE68"/>
<protein>
    <submittedName>
        <fullName evidence="2">Uncharacterized protein</fullName>
    </submittedName>
</protein>
<keyword evidence="1" id="KW-0472">Membrane</keyword>
<evidence type="ECO:0000256" key="1">
    <source>
        <dbReference type="SAM" id="Phobius"/>
    </source>
</evidence>
<dbReference type="EMBL" id="MNCJ02000329">
    <property type="protein sequence ID" value="KAF5770854.1"/>
    <property type="molecule type" value="Genomic_DNA"/>
</dbReference>
<reference evidence="2" key="2">
    <citation type="submission" date="2020-06" db="EMBL/GenBank/DDBJ databases">
        <title>Helianthus annuus Genome sequencing and assembly Release 2.</title>
        <authorList>
            <person name="Gouzy J."/>
            <person name="Langlade N."/>
            <person name="Munos S."/>
        </authorList>
    </citation>
    <scope>NUCLEOTIDE SEQUENCE</scope>
    <source>
        <tissue evidence="2">Leaves</tissue>
    </source>
</reference>
<evidence type="ECO:0000313" key="2">
    <source>
        <dbReference type="EMBL" id="KAF5770854.1"/>
    </source>
</evidence>
<accession>A0A9K3EE68</accession>
<sequence length="64" mass="7684">MIRTLCLENSVFNLFRILFMTVFTSFVRYDQNLRFHPILTFKTSLRHFNEHLTGQIFLQSLISS</sequence>
<dbReference type="Gramene" id="mRNA:HanXRQr2_Chr14g0664051">
    <property type="protein sequence ID" value="CDS:HanXRQr2_Chr14g0664051.1"/>
    <property type="gene ID" value="HanXRQr2_Chr14g0664051"/>
</dbReference>
<keyword evidence="1" id="KW-0812">Transmembrane</keyword>